<protein>
    <submittedName>
        <fullName evidence="2">Uncharacterized protein</fullName>
    </submittedName>
</protein>
<organism evidence="2 3">
    <name type="scientific">Glycomyces endophyticus</name>
    <dbReference type="NCBI Taxonomy" id="480996"/>
    <lineage>
        <taxon>Bacteria</taxon>
        <taxon>Bacillati</taxon>
        <taxon>Actinomycetota</taxon>
        <taxon>Actinomycetes</taxon>
        <taxon>Glycomycetales</taxon>
        <taxon>Glycomycetaceae</taxon>
        <taxon>Glycomyces</taxon>
    </lineage>
</organism>
<proteinExistence type="predicted"/>
<evidence type="ECO:0000313" key="3">
    <source>
        <dbReference type="Proteomes" id="UP001499851"/>
    </source>
</evidence>
<dbReference type="EMBL" id="BAAAQF010000012">
    <property type="protein sequence ID" value="GAA1683372.1"/>
    <property type="molecule type" value="Genomic_DNA"/>
</dbReference>
<name>A0ABP4T732_9ACTN</name>
<evidence type="ECO:0000313" key="2">
    <source>
        <dbReference type="EMBL" id="GAA1683372.1"/>
    </source>
</evidence>
<feature type="compositionally biased region" description="Basic and acidic residues" evidence="1">
    <location>
        <begin position="13"/>
        <end position="23"/>
    </location>
</feature>
<evidence type="ECO:0000256" key="1">
    <source>
        <dbReference type="SAM" id="MobiDB-lite"/>
    </source>
</evidence>
<reference evidence="3" key="1">
    <citation type="journal article" date="2019" name="Int. J. Syst. Evol. Microbiol.">
        <title>The Global Catalogue of Microorganisms (GCM) 10K type strain sequencing project: providing services to taxonomists for standard genome sequencing and annotation.</title>
        <authorList>
            <consortium name="The Broad Institute Genomics Platform"/>
            <consortium name="The Broad Institute Genome Sequencing Center for Infectious Disease"/>
            <person name="Wu L."/>
            <person name="Ma J."/>
        </authorList>
    </citation>
    <scope>NUCLEOTIDE SEQUENCE [LARGE SCALE GENOMIC DNA]</scope>
    <source>
        <strain evidence="3">JCM 16001</strain>
    </source>
</reference>
<comment type="caution">
    <text evidence="2">The sequence shown here is derived from an EMBL/GenBank/DDBJ whole genome shotgun (WGS) entry which is preliminary data.</text>
</comment>
<dbReference type="RefSeq" id="WP_344488338.1">
    <property type="nucleotide sequence ID" value="NZ_BAAAQF010000012.1"/>
</dbReference>
<dbReference type="Proteomes" id="UP001499851">
    <property type="component" value="Unassembled WGS sequence"/>
</dbReference>
<feature type="region of interest" description="Disordered" evidence="1">
    <location>
        <begin position="1"/>
        <end position="27"/>
    </location>
</feature>
<accession>A0ABP4T732</accession>
<keyword evidence="3" id="KW-1185">Reference proteome</keyword>
<sequence length="125" mass="13584">METKHALPASRPTGDETRAEGPRDGTGLLSDALPLEVTEIDDRTFSFVWYFQSGVDRLSLIADGETAGVVEALETPTPRLLCDTDLEGWFAQSNRAARVLAAAHLQWRHRGEIVAEHALSEGGAI</sequence>
<gene>
    <name evidence="2" type="ORF">GCM10009830_33240</name>
</gene>